<comment type="caution">
    <text evidence="1">The sequence shown here is derived from an EMBL/GenBank/DDBJ whole genome shotgun (WGS) entry which is preliminary data.</text>
</comment>
<proteinExistence type="predicted"/>
<sequence>MIKRYLLYILLGLVVLPACGQGVADYYRLPDRSRQYSRLLTRYGGPYIRDRWYIALDGFLRTDRAHLDNSFNGLIESDRVAKFGGSVVIGWAYRERWMVEAGYARMPLHSQVSVSNANSPLVFRYTNDRNALIIRGKRLILSTSGPWLRSGFWLSGGVGLVPNNGQQEGRFSLIGYRYHGRGETPDTLRLISSTQTNSRATILAELGAEYNVRLSNNFDLGFSARKFWGLGNSLTTDVTYSVNRKVVEQAQLQGSGTGMSYGVTLRYTYAMRRNLSNVLELNGKHRNGQRL</sequence>
<organism evidence="1 2">
    <name type="scientific">Spirosoma soli</name>
    <dbReference type="NCBI Taxonomy" id="1770529"/>
    <lineage>
        <taxon>Bacteria</taxon>
        <taxon>Pseudomonadati</taxon>
        <taxon>Bacteroidota</taxon>
        <taxon>Cytophagia</taxon>
        <taxon>Cytophagales</taxon>
        <taxon>Cytophagaceae</taxon>
        <taxon>Spirosoma</taxon>
    </lineage>
</organism>
<gene>
    <name evidence="1" type="ORF">ACFSUS_27650</name>
</gene>
<evidence type="ECO:0008006" key="3">
    <source>
        <dbReference type="Google" id="ProtNLM"/>
    </source>
</evidence>
<name>A0ABW5MD75_9BACT</name>
<evidence type="ECO:0000313" key="1">
    <source>
        <dbReference type="EMBL" id="MFD2574441.1"/>
    </source>
</evidence>
<dbReference type="EMBL" id="JBHULN010000028">
    <property type="protein sequence ID" value="MFD2574441.1"/>
    <property type="molecule type" value="Genomic_DNA"/>
</dbReference>
<keyword evidence="2" id="KW-1185">Reference proteome</keyword>
<accession>A0ABW5MD75</accession>
<dbReference type="Proteomes" id="UP001597469">
    <property type="component" value="Unassembled WGS sequence"/>
</dbReference>
<evidence type="ECO:0000313" key="2">
    <source>
        <dbReference type="Proteomes" id="UP001597469"/>
    </source>
</evidence>
<dbReference type="RefSeq" id="WP_381528149.1">
    <property type="nucleotide sequence ID" value="NZ_JBHULN010000028.1"/>
</dbReference>
<protein>
    <recommendedName>
        <fullName evidence="3">DUF481 domain-containing protein</fullName>
    </recommendedName>
</protein>
<reference evidence="2" key="1">
    <citation type="journal article" date="2019" name="Int. J. Syst. Evol. Microbiol.">
        <title>The Global Catalogue of Microorganisms (GCM) 10K type strain sequencing project: providing services to taxonomists for standard genome sequencing and annotation.</title>
        <authorList>
            <consortium name="The Broad Institute Genomics Platform"/>
            <consortium name="The Broad Institute Genome Sequencing Center for Infectious Disease"/>
            <person name="Wu L."/>
            <person name="Ma J."/>
        </authorList>
    </citation>
    <scope>NUCLEOTIDE SEQUENCE [LARGE SCALE GENOMIC DNA]</scope>
    <source>
        <strain evidence="2">KCTC 42805</strain>
    </source>
</reference>